<evidence type="ECO:0000313" key="3">
    <source>
        <dbReference type="Proteomes" id="UP001605036"/>
    </source>
</evidence>
<sequence length="152" mass="17318">MKWLSPKDKKRLDFVPNEVDEARPSFSKADEVRVQGEEETAAETSARAKGKAPKVEEEVPTTANPILDEDETNAKAEPERRRSKHRQSSPKTPMDKPKVRKMTKKLDDTINLSDDEPQEAKRKEETLLAKVTSLVPKVDVIENFRKSMIYGK</sequence>
<protein>
    <submittedName>
        <fullName evidence="2">Uncharacterized protein</fullName>
    </submittedName>
</protein>
<evidence type="ECO:0000256" key="1">
    <source>
        <dbReference type="SAM" id="MobiDB-lite"/>
    </source>
</evidence>
<gene>
    <name evidence="2" type="ORF">R1flu_005731</name>
</gene>
<accession>A0ABD1YXZ2</accession>
<feature type="region of interest" description="Disordered" evidence="1">
    <location>
        <begin position="1"/>
        <end position="122"/>
    </location>
</feature>
<proteinExistence type="predicted"/>
<feature type="compositionally biased region" description="Basic and acidic residues" evidence="1">
    <location>
        <begin position="1"/>
        <end position="13"/>
    </location>
</feature>
<organism evidence="2 3">
    <name type="scientific">Riccia fluitans</name>
    <dbReference type="NCBI Taxonomy" id="41844"/>
    <lineage>
        <taxon>Eukaryota</taxon>
        <taxon>Viridiplantae</taxon>
        <taxon>Streptophyta</taxon>
        <taxon>Embryophyta</taxon>
        <taxon>Marchantiophyta</taxon>
        <taxon>Marchantiopsida</taxon>
        <taxon>Marchantiidae</taxon>
        <taxon>Marchantiales</taxon>
        <taxon>Ricciaceae</taxon>
        <taxon>Riccia</taxon>
    </lineage>
</organism>
<dbReference type="AlphaFoldDB" id="A0ABD1YXZ2"/>
<name>A0ABD1YXZ2_9MARC</name>
<dbReference type="EMBL" id="JBHFFA010000003">
    <property type="protein sequence ID" value="KAL2634252.1"/>
    <property type="molecule type" value="Genomic_DNA"/>
</dbReference>
<comment type="caution">
    <text evidence="2">The sequence shown here is derived from an EMBL/GenBank/DDBJ whole genome shotgun (WGS) entry which is preliminary data.</text>
</comment>
<reference evidence="2 3" key="1">
    <citation type="submission" date="2024-09" db="EMBL/GenBank/DDBJ databases">
        <title>Chromosome-scale assembly of Riccia fluitans.</title>
        <authorList>
            <person name="Paukszto L."/>
            <person name="Sawicki J."/>
            <person name="Karawczyk K."/>
            <person name="Piernik-Szablinska J."/>
            <person name="Szczecinska M."/>
            <person name="Mazdziarz M."/>
        </authorList>
    </citation>
    <scope>NUCLEOTIDE SEQUENCE [LARGE SCALE GENOMIC DNA]</scope>
    <source>
        <strain evidence="2">Rf_01</strain>
        <tissue evidence="2">Aerial parts of the thallus</tissue>
    </source>
</reference>
<evidence type="ECO:0000313" key="2">
    <source>
        <dbReference type="EMBL" id="KAL2634252.1"/>
    </source>
</evidence>
<feature type="compositionally biased region" description="Basic and acidic residues" evidence="1">
    <location>
        <begin position="20"/>
        <end position="36"/>
    </location>
</feature>
<dbReference type="Proteomes" id="UP001605036">
    <property type="component" value="Unassembled WGS sequence"/>
</dbReference>
<keyword evidence="3" id="KW-1185">Reference proteome</keyword>